<reference evidence="1" key="1">
    <citation type="journal article" date="2020" name="Nature">
        <title>Giant virus diversity and host interactions through global metagenomics.</title>
        <authorList>
            <person name="Schulz F."/>
            <person name="Roux S."/>
            <person name="Paez-Espino D."/>
            <person name="Jungbluth S."/>
            <person name="Walsh D.A."/>
            <person name="Denef V.J."/>
            <person name="McMahon K.D."/>
            <person name="Konstantinidis K.T."/>
            <person name="Eloe-Fadrosh E.A."/>
            <person name="Kyrpides N.C."/>
            <person name="Woyke T."/>
        </authorList>
    </citation>
    <scope>NUCLEOTIDE SEQUENCE</scope>
    <source>
        <strain evidence="1">GVMAG-M-3300018416-26</strain>
    </source>
</reference>
<proteinExistence type="predicted"/>
<accession>A0A6C0BRG0</accession>
<evidence type="ECO:0000313" key="1">
    <source>
        <dbReference type="EMBL" id="QHS93978.1"/>
    </source>
</evidence>
<organism evidence="1">
    <name type="scientific">viral metagenome</name>
    <dbReference type="NCBI Taxonomy" id="1070528"/>
    <lineage>
        <taxon>unclassified sequences</taxon>
        <taxon>metagenomes</taxon>
        <taxon>organismal metagenomes</taxon>
    </lineage>
</organism>
<dbReference type="EMBL" id="MN739215">
    <property type="protein sequence ID" value="QHS93978.1"/>
    <property type="molecule type" value="Genomic_DNA"/>
</dbReference>
<dbReference type="AlphaFoldDB" id="A0A6C0BRG0"/>
<protein>
    <submittedName>
        <fullName evidence="1">Uncharacterized protein</fullName>
    </submittedName>
</protein>
<sequence length="43" mass="5240">MVFTASFYDNLIQEKNLRRWKTINQKKIQTQKTLNKTQHESDN</sequence>
<name>A0A6C0BRG0_9ZZZZ</name>